<evidence type="ECO:0000256" key="1">
    <source>
        <dbReference type="SAM" id="Phobius"/>
    </source>
</evidence>
<proteinExistence type="predicted"/>
<dbReference type="Pfam" id="PF20176">
    <property type="entry name" value="DUF6541"/>
    <property type="match status" value="1"/>
</dbReference>
<sequence>MWAEFALACAVLCALLFVPGALALRGAGARADVALGSAPLISLAAYGAVAVALGCVGVVASTALVALPVLAASLVAWGLGRGRSRRPFGRTQRRRLLVLGAYVLLGCAATVVVLVSNLGTPDSFFQAWDNVAHFNLVRSMHDSGVWSTLETTYYPGATAASNPFDVQPHFYPAGWHLLAVMLMDVLDGLSVTAAANVVNAVTCGAVFPAGCCLMLSRALGRRPRAVALGSVVCLAFPSFPWNLIVRWTLYPNLLSLAMLPAEIAAFMCLVARHAPRRERASSAVALVVGGCSLVLAQPNTVFSAAVFLAPWCACRVWEWQLDRGSSRRRAGLWTLAFLALVVALWVGACLAPPLQGVVGYYWDPILDMESALNGVTDLSFGGGEDRRALEVLVGVGLVVCLARPRTRWLAAPFLFCCVGFVIAATGPDEPVKHLLTGFWYTDPYRIAAMAAIFGVPIAAVGLDGASDALLRLGRVAWRSMPPRAAGALAGTVFALLLFAPAVLVRAGWDHLVWEDDYALLATQVAERSDASRRTGYDAEKIAFVERVLELIGPDELVLNLPYDGSVYAYGVSGLNVYWRYMAGYDEKSESELPGSRLLRRELDGAVDGERADVLSVLEETGAKYLLVLTRDQEEMAESYVPYRPRDWRGVQPLGDDTPGLEVVLAEGDMRLYRIDPSAWE</sequence>
<reference evidence="2" key="2">
    <citation type="submission" date="2021-04" db="EMBL/GenBank/DDBJ databases">
        <authorList>
            <person name="Gilroy R."/>
        </authorList>
    </citation>
    <scope>NUCLEOTIDE SEQUENCE</scope>
    <source>
        <strain evidence="2">ChiHjej12B11-14209</strain>
    </source>
</reference>
<name>A0A9D2EX28_9ACTN</name>
<protein>
    <submittedName>
        <fullName evidence="2">Uncharacterized protein</fullName>
    </submittedName>
</protein>
<evidence type="ECO:0000313" key="3">
    <source>
        <dbReference type="Proteomes" id="UP000824062"/>
    </source>
</evidence>
<keyword evidence="1" id="KW-0812">Transmembrane</keyword>
<keyword evidence="1" id="KW-0472">Membrane</keyword>
<feature type="transmembrane region" description="Helical" evidence="1">
    <location>
        <begin position="47"/>
        <end position="75"/>
    </location>
</feature>
<dbReference type="AlphaFoldDB" id="A0A9D2EX28"/>
<feature type="transmembrane region" description="Helical" evidence="1">
    <location>
        <begin position="96"/>
        <end position="115"/>
    </location>
</feature>
<reference evidence="2" key="1">
    <citation type="journal article" date="2021" name="PeerJ">
        <title>Extensive microbial diversity within the chicken gut microbiome revealed by metagenomics and culture.</title>
        <authorList>
            <person name="Gilroy R."/>
            <person name="Ravi A."/>
            <person name="Getino M."/>
            <person name="Pursley I."/>
            <person name="Horton D.L."/>
            <person name="Alikhan N.F."/>
            <person name="Baker D."/>
            <person name="Gharbi K."/>
            <person name="Hall N."/>
            <person name="Watson M."/>
            <person name="Adriaenssens E.M."/>
            <person name="Foster-Nyarko E."/>
            <person name="Jarju S."/>
            <person name="Secka A."/>
            <person name="Antonio M."/>
            <person name="Oren A."/>
            <person name="Chaudhuri R.R."/>
            <person name="La Ragione R."/>
            <person name="Hildebrand F."/>
            <person name="Pallen M.J."/>
        </authorList>
    </citation>
    <scope>NUCLEOTIDE SEQUENCE</scope>
    <source>
        <strain evidence="2">ChiHjej12B11-14209</strain>
    </source>
</reference>
<feature type="transmembrane region" description="Helical" evidence="1">
    <location>
        <begin position="191"/>
        <end position="213"/>
    </location>
</feature>
<feature type="transmembrane region" description="Helical" evidence="1">
    <location>
        <begin position="408"/>
        <end position="426"/>
    </location>
</feature>
<dbReference type="EMBL" id="DXBM01000010">
    <property type="protein sequence ID" value="HIZ45499.1"/>
    <property type="molecule type" value="Genomic_DNA"/>
</dbReference>
<evidence type="ECO:0000313" key="2">
    <source>
        <dbReference type="EMBL" id="HIZ45499.1"/>
    </source>
</evidence>
<dbReference type="Proteomes" id="UP000824062">
    <property type="component" value="Unassembled WGS sequence"/>
</dbReference>
<feature type="transmembrane region" description="Helical" evidence="1">
    <location>
        <begin position="446"/>
        <end position="465"/>
    </location>
</feature>
<organism evidence="2 3">
    <name type="scientific">Candidatus Olsenella pullistercoris</name>
    <dbReference type="NCBI Taxonomy" id="2838712"/>
    <lineage>
        <taxon>Bacteria</taxon>
        <taxon>Bacillati</taxon>
        <taxon>Actinomycetota</taxon>
        <taxon>Coriobacteriia</taxon>
        <taxon>Coriobacteriales</taxon>
        <taxon>Atopobiaceae</taxon>
        <taxon>Olsenella</taxon>
    </lineage>
</organism>
<keyword evidence="1" id="KW-1133">Transmembrane helix</keyword>
<accession>A0A9D2EX28</accession>
<feature type="transmembrane region" description="Helical" evidence="1">
    <location>
        <begin position="225"/>
        <end position="244"/>
    </location>
</feature>
<comment type="caution">
    <text evidence="2">The sequence shown here is derived from an EMBL/GenBank/DDBJ whole genome shotgun (WGS) entry which is preliminary data.</text>
</comment>
<feature type="transmembrane region" description="Helical" evidence="1">
    <location>
        <begin position="330"/>
        <end position="351"/>
    </location>
</feature>
<dbReference type="InterPro" id="IPR046671">
    <property type="entry name" value="DUF6541"/>
</dbReference>
<feature type="transmembrane region" description="Helical" evidence="1">
    <location>
        <begin position="250"/>
        <end position="271"/>
    </location>
</feature>
<feature type="transmembrane region" description="Helical" evidence="1">
    <location>
        <begin position="486"/>
        <end position="508"/>
    </location>
</feature>
<gene>
    <name evidence="2" type="ORF">IAA19_00535</name>
</gene>